<proteinExistence type="predicted"/>
<accession>A0A7L7LEK0</accession>
<organism evidence="1 2">
    <name type="scientific">Adhaeribacter radiodurans</name>
    <dbReference type="NCBI Taxonomy" id="2745197"/>
    <lineage>
        <taxon>Bacteria</taxon>
        <taxon>Pseudomonadati</taxon>
        <taxon>Bacteroidota</taxon>
        <taxon>Cytophagia</taxon>
        <taxon>Cytophagales</taxon>
        <taxon>Hymenobacteraceae</taxon>
        <taxon>Adhaeribacter</taxon>
    </lineage>
</organism>
<evidence type="ECO:0000313" key="2">
    <source>
        <dbReference type="Proteomes" id="UP000514509"/>
    </source>
</evidence>
<dbReference type="AlphaFoldDB" id="A0A7L7LEK0"/>
<evidence type="ECO:0000313" key="1">
    <source>
        <dbReference type="EMBL" id="QMU31203.1"/>
    </source>
</evidence>
<dbReference type="RefSeq" id="WP_182413640.1">
    <property type="nucleotide sequence ID" value="NZ_CP055153.1"/>
</dbReference>
<dbReference type="Proteomes" id="UP000514509">
    <property type="component" value="Chromosome"/>
</dbReference>
<reference evidence="1 2" key="1">
    <citation type="submission" date="2020-08" db="EMBL/GenBank/DDBJ databases">
        <title>Adhaeribacter dokdonensis sp. nov., isolated from the rhizosphere of Elymus tsukushiensis, a plant native to the Dokdo Islands, Republic of Korea.</title>
        <authorList>
            <person name="Ghim S.Y."/>
        </authorList>
    </citation>
    <scope>NUCLEOTIDE SEQUENCE [LARGE SCALE GENOMIC DNA]</scope>
    <source>
        <strain evidence="1 2">KUDC8001</strain>
    </source>
</reference>
<keyword evidence="2" id="KW-1185">Reference proteome</keyword>
<name>A0A7L7LEK0_9BACT</name>
<sequence length="45" mass="4742">MACRPRLAVEGGLANLGSLHCAMLLRRTGTLKALHSQTGIFTSST</sequence>
<gene>
    <name evidence="1" type="ORF">HUW48_25655</name>
</gene>
<dbReference type="KEGG" id="add:HUW48_25655"/>
<dbReference type="EMBL" id="CP055153">
    <property type="protein sequence ID" value="QMU31203.1"/>
    <property type="molecule type" value="Genomic_DNA"/>
</dbReference>
<protein>
    <submittedName>
        <fullName evidence="1">Uncharacterized protein</fullName>
    </submittedName>
</protein>